<comment type="similarity">
    <text evidence="1">Belongs to the glycosyltransferase 2 family.</text>
</comment>
<name>A0A0G1PJT0_9BACT</name>
<dbReference type="AlphaFoldDB" id="A0A0G1PJT0"/>
<keyword evidence="4" id="KW-1133">Transmembrane helix</keyword>
<proteinExistence type="inferred from homology"/>
<accession>A0A0G1PJT0</accession>
<dbReference type="Pfam" id="PF13641">
    <property type="entry name" value="Glyco_tranf_2_3"/>
    <property type="match status" value="1"/>
</dbReference>
<feature type="transmembrane region" description="Helical" evidence="4">
    <location>
        <begin position="256"/>
        <end position="278"/>
    </location>
</feature>
<evidence type="ECO:0000313" key="6">
    <source>
        <dbReference type="Proteomes" id="UP000034705"/>
    </source>
</evidence>
<keyword evidence="3 5" id="KW-0808">Transferase</keyword>
<protein>
    <submittedName>
        <fullName evidence="5">Glycosyl transferase family 2</fullName>
    </submittedName>
</protein>
<organism evidence="5 6">
    <name type="scientific">Candidatus Uhrbacteria bacterium GW2011_GWF2_46_218</name>
    <dbReference type="NCBI Taxonomy" id="1619001"/>
    <lineage>
        <taxon>Bacteria</taxon>
        <taxon>Candidatus Uhriibacteriota</taxon>
    </lineage>
</organism>
<reference evidence="5 6" key="1">
    <citation type="journal article" date="2015" name="Nature">
        <title>rRNA introns, odd ribosomes, and small enigmatic genomes across a large radiation of phyla.</title>
        <authorList>
            <person name="Brown C.T."/>
            <person name="Hug L.A."/>
            <person name="Thomas B.C."/>
            <person name="Sharon I."/>
            <person name="Castelle C.J."/>
            <person name="Singh A."/>
            <person name="Wilkins M.J."/>
            <person name="Williams K.H."/>
            <person name="Banfield J.F."/>
        </authorList>
    </citation>
    <scope>NUCLEOTIDE SEQUENCE [LARGE SCALE GENOMIC DNA]</scope>
</reference>
<keyword evidence="4" id="KW-0812">Transmembrane</keyword>
<evidence type="ECO:0000313" key="5">
    <source>
        <dbReference type="EMBL" id="KKU33006.1"/>
    </source>
</evidence>
<dbReference type="Gene3D" id="3.90.550.10">
    <property type="entry name" value="Spore Coat Polysaccharide Biosynthesis Protein SpsA, Chain A"/>
    <property type="match status" value="1"/>
</dbReference>
<dbReference type="PANTHER" id="PTHR43179:SF12">
    <property type="entry name" value="GALACTOFURANOSYLTRANSFERASE GLFT2"/>
    <property type="match status" value="1"/>
</dbReference>
<sequence length="358" mass="40858">MKPLVAIVYLSYNAVPYLDEVFTSLERLQYPKDRLRLIVVDNASSDGSAERIRKEYLPKSQGTLPQMILLPQEKNTGFARGNNIGIERALLDGCDYVYLLNNDAKLHPEAMDRAVAMAESDPTIGSVQSLLLLWQQPDVINSSGGMQHFLGLGYARHNGIPLNQVSMSDGEEIAYASGAGVLLRAHVLQTVGLLDPFLFLYHEDLELGWRMRLAGYRNVLCASSIAYHHYEFQRSIKKYFWMERNRGLVLCSHGRYSTLILLAPWLLGLEVTLFILAIKGGWMKEKLLAWCIWFSPKTWTYLKKKRRDSALLRTISDREIVRIWTGAIAYQELPFSRLTKMGDKALSFLWICLKPLIR</sequence>
<keyword evidence="2" id="KW-0328">Glycosyltransferase</keyword>
<comment type="caution">
    <text evidence="5">The sequence shown here is derived from an EMBL/GenBank/DDBJ whole genome shotgun (WGS) entry which is preliminary data.</text>
</comment>
<evidence type="ECO:0000256" key="3">
    <source>
        <dbReference type="ARBA" id="ARBA00022679"/>
    </source>
</evidence>
<dbReference type="Proteomes" id="UP000034705">
    <property type="component" value="Unassembled WGS sequence"/>
</dbReference>
<evidence type="ECO:0000256" key="1">
    <source>
        <dbReference type="ARBA" id="ARBA00006739"/>
    </source>
</evidence>
<dbReference type="GO" id="GO:0016757">
    <property type="term" value="F:glycosyltransferase activity"/>
    <property type="evidence" value="ECO:0007669"/>
    <property type="project" value="UniProtKB-KW"/>
</dbReference>
<gene>
    <name evidence="5" type="ORF">UX45_C0012G0047</name>
</gene>
<evidence type="ECO:0000256" key="2">
    <source>
        <dbReference type="ARBA" id="ARBA00022676"/>
    </source>
</evidence>
<dbReference type="PANTHER" id="PTHR43179">
    <property type="entry name" value="RHAMNOSYLTRANSFERASE WBBL"/>
    <property type="match status" value="1"/>
</dbReference>
<dbReference type="CDD" id="cd04186">
    <property type="entry name" value="GT_2_like_c"/>
    <property type="match status" value="1"/>
</dbReference>
<dbReference type="SUPFAM" id="SSF53448">
    <property type="entry name" value="Nucleotide-diphospho-sugar transferases"/>
    <property type="match status" value="1"/>
</dbReference>
<dbReference type="EMBL" id="LCMG01000012">
    <property type="protein sequence ID" value="KKU33006.1"/>
    <property type="molecule type" value="Genomic_DNA"/>
</dbReference>
<keyword evidence="4" id="KW-0472">Membrane</keyword>
<dbReference type="InterPro" id="IPR029044">
    <property type="entry name" value="Nucleotide-diphossugar_trans"/>
</dbReference>
<evidence type="ECO:0000256" key="4">
    <source>
        <dbReference type="SAM" id="Phobius"/>
    </source>
</evidence>